<dbReference type="AlphaFoldDB" id="A0A5C5Y3H8"/>
<evidence type="ECO:0000313" key="2">
    <source>
        <dbReference type="Proteomes" id="UP000317238"/>
    </source>
</evidence>
<gene>
    <name evidence="1" type="ORF">Pan14r_16450</name>
</gene>
<name>A0A5C5Y3H8_9PLAN</name>
<comment type="caution">
    <text evidence="1">The sequence shown here is derived from an EMBL/GenBank/DDBJ whole genome shotgun (WGS) entry which is preliminary data.</text>
</comment>
<accession>A0A5C5Y3H8</accession>
<protein>
    <submittedName>
        <fullName evidence="1">Uncharacterized protein</fullName>
    </submittedName>
</protein>
<evidence type="ECO:0000313" key="1">
    <source>
        <dbReference type="EMBL" id="TWT69359.1"/>
    </source>
</evidence>
<organism evidence="1 2">
    <name type="scientific">Crateriforma conspicua</name>
    <dbReference type="NCBI Taxonomy" id="2527996"/>
    <lineage>
        <taxon>Bacteria</taxon>
        <taxon>Pseudomonadati</taxon>
        <taxon>Planctomycetota</taxon>
        <taxon>Planctomycetia</taxon>
        <taxon>Planctomycetales</taxon>
        <taxon>Planctomycetaceae</taxon>
        <taxon>Crateriforma</taxon>
    </lineage>
</organism>
<sequence length="119" mass="14259">MFKQRPHIKLNRRRFNLRMTPEEREIAINAGVSPKTPYHPTAMRVWVDAIATMETAFKIYQRRLVGFSIRNFGQFADAIDDADGAANFHELFKELMFDEQNWNPEKRKRRLIPRRRRGR</sequence>
<reference evidence="1 2" key="1">
    <citation type="submission" date="2019-02" db="EMBL/GenBank/DDBJ databases">
        <title>Deep-cultivation of Planctomycetes and their phenomic and genomic characterization uncovers novel biology.</title>
        <authorList>
            <person name="Wiegand S."/>
            <person name="Jogler M."/>
            <person name="Boedeker C."/>
            <person name="Pinto D."/>
            <person name="Vollmers J."/>
            <person name="Rivas-Marin E."/>
            <person name="Kohn T."/>
            <person name="Peeters S.H."/>
            <person name="Heuer A."/>
            <person name="Rast P."/>
            <person name="Oberbeckmann S."/>
            <person name="Bunk B."/>
            <person name="Jeske O."/>
            <person name="Meyerdierks A."/>
            <person name="Storesund J.E."/>
            <person name="Kallscheuer N."/>
            <person name="Luecker S."/>
            <person name="Lage O.M."/>
            <person name="Pohl T."/>
            <person name="Merkel B.J."/>
            <person name="Hornburger P."/>
            <person name="Mueller R.-W."/>
            <person name="Bruemmer F."/>
            <person name="Labrenz M."/>
            <person name="Spormann A.M."/>
            <person name="Op Den Camp H."/>
            <person name="Overmann J."/>
            <person name="Amann R."/>
            <person name="Jetten M.S.M."/>
            <person name="Mascher T."/>
            <person name="Medema M.H."/>
            <person name="Devos D.P."/>
            <person name="Kaster A.-K."/>
            <person name="Ovreas L."/>
            <person name="Rohde M."/>
            <person name="Galperin M.Y."/>
            <person name="Jogler C."/>
        </authorList>
    </citation>
    <scope>NUCLEOTIDE SEQUENCE [LARGE SCALE GENOMIC DNA]</scope>
    <source>
        <strain evidence="1 2">Pan14r</strain>
    </source>
</reference>
<dbReference type="EMBL" id="SJPL01000001">
    <property type="protein sequence ID" value="TWT69359.1"/>
    <property type="molecule type" value="Genomic_DNA"/>
</dbReference>
<proteinExistence type="predicted"/>
<keyword evidence="2" id="KW-1185">Reference proteome</keyword>
<dbReference type="RefSeq" id="WP_146438822.1">
    <property type="nucleotide sequence ID" value="NZ_SJPL01000001.1"/>
</dbReference>
<dbReference type="Proteomes" id="UP000317238">
    <property type="component" value="Unassembled WGS sequence"/>
</dbReference>